<proteinExistence type="predicted"/>
<evidence type="ECO:0000313" key="2">
    <source>
        <dbReference type="Proteomes" id="UP000500870"/>
    </source>
</evidence>
<dbReference type="Proteomes" id="UP000500870">
    <property type="component" value="Chromosome 1"/>
</dbReference>
<dbReference type="RefSeq" id="WP_136882544.1">
    <property type="nucleotide sequence ID" value="NZ_CP050898.1"/>
</dbReference>
<organism evidence="1 2">
    <name type="scientific">Agrobacterium pusense</name>
    <dbReference type="NCBI Taxonomy" id="648995"/>
    <lineage>
        <taxon>Bacteria</taxon>
        <taxon>Pseudomonadati</taxon>
        <taxon>Pseudomonadota</taxon>
        <taxon>Alphaproteobacteria</taxon>
        <taxon>Hyphomicrobiales</taxon>
        <taxon>Rhizobiaceae</taxon>
        <taxon>Rhizobium/Agrobacterium group</taxon>
        <taxon>Agrobacterium</taxon>
    </lineage>
</organism>
<accession>A0A6H0ZPU0</accession>
<gene>
    <name evidence="1" type="ORF">FOB41_16565</name>
</gene>
<sequence length="92" mass="10465">MSEENWYRRLVERFGSAVPAAAHLQIRADLQPIVDDLFAELADFHHACRVYGIVERDEGLVVIDARFLGGATDAEKKAINEILEQQQERLND</sequence>
<protein>
    <submittedName>
        <fullName evidence="1">Uncharacterized protein</fullName>
    </submittedName>
</protein>
<reference evidence="1 2" key="1">
    <citation type="submission" date="2020-04" db="EMBL/GenBank/DDBJ databases">
        <title>FDA dAtabase for Regulatory Grade micrObial Sequences (FDA-ARGOS): Supporting development and validation of Infectious Disease Dx tests.</title>
        <authorList>
            <person name="Sciortino C."/>
            <person name="Tallon L."/>
            <person name="Sadzewicz L."/>
            <person name="Vavikolanu K."/>
            <person name="Mehta A."/>
            <person name="Aluvathingal J."/>
            <person name="Nadendla S."/>
            <person name="Nandy P."/>
            <person name="Geyer C."/>
            <person name="Yan Y."/>
            <person name="Sichtig H."/>
        </authorList>
    </citation>
    <scope>NUCLEOTIDE SEQUENCE [LARGE SCALE GENOMIC DNA]</scope>
    <source>
        <strain evidence="1 2">FDAARGOS_633</strain>
    </source>
</reference>
<dbReference type="EMBL" id="CP050898">
    <property type="protein sequence ID" value="QIX22639.1"/>
    <property type="molecule type" value="Genomic_DNA"/>
</dbReference>
<evidence type="ECO:0000313" key="1">
    <source>
        <dbReference type="EMBL" id="QIX22639.1"/>
    </source>
</evidence>
<name>A0A6H0ZPU0_9HYPH</name>
<dbReference type="AlphaFoldDB" id="A0A6H0ZPU0"/>